<gene>
    <name evidence="2" type="ORF">BpHYR1_030472</name>
</gene>
<keyword evidence="1" id="KW-0812">Transmembrane</keyword>
<keyword evidence="1" id="KW-1133">Transmembrane helix</keyword>
<organism evidence="2 3">
    <name type="scientific">Brachionus plicatilis</name>
    <name type="common">Marine rotifer</name>
    <name type="synonym">Brachionus muelleri</name>
    <dbReference type="NCBI Taxonomy" id="10195"/>
    <lineage>
        <taxon>Eukaryota</taxon>
        <taxon>Metazoa</taxon>
        <taxon>Spiralia</taxon>
        <taxon>Gnathifera</taxon>
        <taxon>Rotifera</taxon>
        <taxon>Eurotatoria</taxon>
        <taxon>Monogononta</taxon>
        <taxon>Pseudotrocha</taxon>
        <taxon>Ploima</taxon>
        <taxon>Brachionidae</taxon>
        <taxon>Brachionus</taxon>
    </lineage>
</organism>
<proteinExistence type="predicted"/>
<dbReference type="AlphaFoldDB" id="A0A3M7PK14"/>
<reference evidence="2 3" key="1">
    <citation type="journal article" date="2018" name="Sci. Rep.">
        <title>Genomic signatures of local adaptation to the degree of environmental predictability in rotifers.</title>
        <authorList>
            <person name="Franch-Gras L."/>
            <person name="Hahn C."/>
            <person name="Garcia-Roger E.M."/>
            <person name="Carmona M.J."/>
            <person name="Serra M."/>
            <person name="Gomez A."/>
        </authorList>
    </citation>
    <scope>NUCLEOTIDE SEQUENCE [LARGE SCALE GENOMIC DNA]</scope>
    <source>
        <strain evidence="2">HYR1</strain>
    </source>
</reference>
<sequence length="109" mass="12776">MNSNKEKNSLQLIHLNINICFLSLVLQRSLISSTKFNGSAYFRQTCLNWTKKFDQKKIILLKLYFFLCPDSLPILYSTFSSSINRQRGREVLYFLILFNGVQNAENCRL</sequence>
<feature type="transmembrane region" description="Helical" evidence="1">
    <location>
        <begin position="12"/>
        <end position="31"/>
    </location>
</feature>
<feature type="transmembrane region" description="Helical" evidence="1">
    <location>
        <begin position="58"/>
        <end position="79"/>
    </location>
</feature>
<keyword evidence="3" id="KW-1185">Reference proteome</keyword>
<comment type="caution">
    <text evidence="2">The sequence shown here is derived from an EMBL/GenBank/DDBJ whole genome shotgun (WGS) entry which is preliminary data.</text>
</comment>
<evidence type="ECO:0000313" key="2">
    <source>
        <dbReference type="EMBL" id="RMZ99054.1"/>
    </source>
</evidence>
<dbReference type="EMBL" id="REGN01010437">
    <property type="protein sequence ID" value="RMZ99054.1"/>
    <property type="molecule type" value="Genomic_DNA"/>
</dbReference>
<evidence type="ECO:0000313" key="3">
    <source>
        <dbReference type="Proteomes" id="UP000276133"/>
    </source>
</evidence>
<evidence type="ECO:0000256" key="1">
    <source>
        <dbReference type="SAM" id="Phobius"/>
    </source>
</evidence>
<dbReference type="Proteomes" id="UP000276133">
    <property type="component" value="Unassembled WGS sequence"/>
</dbReference>
<protein>
    <submittedName>
        <fullName evidence="2">Uncharacterized protein</fullName>
    </submittedName>
</protein>
<accession>A0A3M7PK14</accession>
<name>A0A3M7PK14_BRAPC</name>
<keyword evidence="1" id="KW-0472">Membrane</keyword>